<sequence>MLLRWQKIGARLRDVSATSSSSSSPSTPPPLPLPILFVSGGGDVFPQAACTGRPATPGGRPLDPGEETRCGEEGSCRDEGPRGEGARGYEGGRGDGGRGDEDPHGESGRGYSGRGGDGGRGDPSCPNPQGGGDRRGAGAGIPPALPAELRAQGGGRRRFPLHPATAAGGCRERPFQRISGNRCNKIYKFC</sequence>
<dbReference type="AlphaFoldDB" id="A0A8T0T992"/>
<evidence type="ECO:0000313" key="3">
    <source>
        <dbReference type="Proteomes" id="UP000823388"/>
    </source>
</evidence>
<accession>A0A8T0T992</accession>
<evidence type="ECO:0000256" key="1">
    <source>
        <dbReference type="SAM" id="MobiDB-lite"/>
    </source>
</evidence>
<gene>
    <name evidence="2" type="ORF">PVAP13_4NG158343</name>
</gene>
<dbReference type="Proteomes" id="UP000823388">
    <property type="component" value="Chromosome 4N"/>
</dbReference>
<comment type="caution">
    <text evidence="2">The sequence shown here is derived from an EMBL/GenBank/DDBJ whole genome shotgun (WGS) entry which is preliminary data.</text>
</comment>
<keyword evidence="3" id="KW-1185">Reference proteome</keyword>
<proteinExistence type="predicted"/>
<protein>
    <submittedName>
        <fullName evidence="2">Uncharacterized protein</fullName>
    </submittedName>
</protein>
<reference evidence="2" key="1">
    <citation type="submission" date="2020-05" db="EMBL/GenBank/DDBJ databases">
        <title>WGS assembly of Panicum virgatum.</title>
        <authorList>
            <person name="Lovell J.T."/>
            <person name="Jenkins J."/>
            <person name="Shu S."/>
            <person name="Juenger T.E."/>
            <person name="Schmutz J."/>
        </authorList>
    </citation>
    <scope>NUCLEOTIDE SEQUENCE</scope>
    <source>
        <strain evidence="2">AP13</strain>
    </source>
</reference>
<dbReference type="EMBL" id="CM029044">
    <property type="protein sequence ID" value="KAG2605815.1"/>
    <property type="molecule type" value="Genomic_DNA"/>
</dbReference>
<feature type="compositionally biased region" description="Gly residues" evidence="1">
    <location>
        <begin position="108"/>
        <end position="118"/>
    </location>
</feature>
<feature type="compositionally biased region" description="Basic and acidic residues" evidence="1">
    <location>
        <begin position="66"/>
        <end position="107"/>
    </location>
</feature>
<organism evidence="2 3">
    <name type="scientific">Panicum virgatum</name>
    <name type="common">Blackwell switchgrass</name>
    <dbReference type="NCBI Taxonomy" id="38727"/>
    <lineage>
        <taxon>Eukaryota</taxon>
        <taxon>Viridiplantae</taxon>
        <taxon>Streptophyta</taxon>
        <taxon>Embryophyta</taxon>
        <taxon>Tracheophyta</taxon>
        <taxon>Spermatophyta</taxon>
        <taxon>Magnoliopsida</taxon>
        <taxon>Liliopsida</taxon>
        <taxon>Poales</taxon>
        <taxon>Poaceae</taxon>
        <taxon>PACMAD clade</taxon>
        <taxon>Panicoideae</taxon>
        <taxon>Panicodae</taxon>
        <taxon>Paniceae</taxon>
        <taxon>Panicinae</taxon>
        <taxon>Panicum</taxon>
        <taxon>Panicum sect. Hiantes</taxon>
    </lineage>
</organism>
<evidence type="ECO:0000313" key="2">
    <source>
        <dbReference type="EMBL" id="KAG2605815.1"/>
    </source>
</evidence>
<name>A0A8T0T992_PANVG</name>
<feature type="region of interest" description="Disordered" evidence="1">
    <location>
        <begin position="11"/>
        <end position="148"/>
    </location>
</feature>